<dbReference type="AlphaFoldDB" id="A0A9P6WLY5"/>
<dbReference type="FunFam" id="3.40.50.720:FF:000026">
    <property type="entry name" value="Glyoxylate/hydroxypyruvate reductase B"/>
    <property type="match status" value="1"/>
</dbReference>
<evidence type="ECO:0000313" key="7">
    <source>
        <dbReference type="Proteomes" id="UP000697127"/>
    </source>
</evidence>
<dbReference type="InterPro" id="IPR006140">
    <property type="entry name" value="D-isomer_DH_NAD-bd"/>
</dbReference>
<evidence type="ECO:0008006" key="8">
    <source>
        <dbReference type="Google" id="ProtNLM"/>
    </source>
</evidence>
<feature type="domain" description="D-isomer specific 2-hydroxyacid dehydrogenase catalytic" evidence="4">
    <location>
        <begin position="80"/>
        <end position="346"/>
    </location>
</feature>
<dbReference type="GO" id="GO:0030267">
    <property type="term" value="F:glyoxylate reductase (NADPH) activity"/>
    <property type="evidence" value="ECO:0007669"/>
    <property type="project" value="TreeGrafter"/>
</dbReference>
<dbReference type="Pfam" id="PF00389">
    <property type="entry name" value="2-Hacid_dh"/>
    <property type="match status" value="1"/>
</dbReference>
<organism evidence="6 7">
    <name type="scientific">Pichia californica</name>
    <dbReference type="NCBI Taxonomy" id="460514"/>
    <lineage>
        <taxon>Eukaryota</taxon>
        <taxon>Fungi</taxon>
        <taxon>Dikarya</taxon>
        <taxon>Ascomycota</taxon>
        <taxon>Saccharomycotina</taxon>
        <taxon>Pichiomycetes</taxon>
        <taxon>Pichiales</taxon>
        <taxon>Pichiaceae</taxon>
        <taxon>Pichia</taxon>
    </lineage>
</organism>
<reference evidence="6" key="1">
    <citation type="submission" date="2020-11" db="EMBL/GenBank/DDBJ databases">
        <title>Kefir isolates.</title>
        <authorList>
            <person name="Marcisauskas S."/>
            <person name="Kim Y."/>
            <person name="Blasche S."/>
        </authorList>
    </citation>
    <scope>NUCLEOTIDE SEQUENCE</scope>
    <source>
        <strain evidence="6">Olga-1</strain>
    </source>
</reference>
<dbReference type="InterPro" id="IPR006139">
    <property type="entry name" value="D-isomer_2_OHA_DH_cat_dom"/>
</dbReference>
<evidence type="ECO:0000256" key="1">
    <source>
        <dbReference type="ARBA" id="ARBA00005854"/>
    </source>
</evidence>
<dbReference type="EMBL" id="PUHW01000087">
    <property type="protein sequence ID" value="KAG0689324.1"/>
    <property type="molecule type" value="Genomic_DNA"/>
</dbReference>
<evidence type="ECO:0000256" key="2">
    <source>
        <dbReference type="ARBA" id="ARBA00023002"/>
    </source>
</evidence>
<dbReference type="InterPro" id="IPR036291">
    <property type="entry name" value="NAD(P)-bd_dom_sf"/>
</dbReference>
<evidence type="ECO:0000259" key="5">
    <source>
        <dbReference type="Pfam" id="PF02826"/>
    </source>
</evidence>
<dbReference type="GO" id="GO:0051287">
    <property type="term" value="F:NAD binding"/>
    <property type="evidence" value="ECO:0007669"/>
    <property type="project" value="InterPro"/>
</dbReference>
<evidence type="ECO:0000313" key="6">
    <source>
        <dbReference type="EMBL" id="KAG0689324.1"/>
    </source>
</evidence>
<dbReference type="GO" id="GO:0016618">
    <property type="term" value="F:hydroxypyruvate reductase [NAD(P)H] activity"/>
    <property type="evidence" value="ECO:0007669"/>
    <property type="project" value="TreeGrafter"/>
</dbReference>
<dbReference type="PROSITE" id="PS00671">
    <property type="entry name" value="D_2_HYDROXYACID_DH_3"/>
    <property type="match status" value="1"/>
</dbReference>
<proteinExistence type="inferred from homology"/>
<dbReference type="SUPFAM" id="SSF51735">
    <property type="entry name" value="NAD(P)-binding Rossmann-fold domains"/>
    <property type="match status" value="1"/>
</dbReference>
<dbReference type="Gene3D" id="3.40.50.720">
    <property type="entry name" value="NAD(P)-binding Rossmann-like Domain"/>
    <property type="match status" value="2"/>
</dbReference>
<dbReference type="SUPFAM" id="SSF52283">
    <property type="entry name" value="Formate/glycerate dehydrogenase catalytic domain-like"/>
    <property type="match status" value="1"/>
</dbReference>
<dbReference type="InterPro" id="IPR029752">
    <property type="entry name" value="D-isomer_DH_CS1"/>
</dbReference>
<evidence type="ECO:0000259" key="4">
    <source>
        <dbReference type="Pfam" id="PF00389"/>
    </source>
</evidence>
<comment type="caution">
    <text evidence="6">The sequence shown here is derived from an EMBL/GenBank/DDBJ whole genome shotgun (WGS) entry which is preliminary data.</text>
</comment>
<dbReference type="CDD" id="cd12168">
    <property type="entry name" value="Mand_dh_like"/>
    <property type="match status" value="1"/>
</dbReference>
<keyword evidence="2 3" id="KW-0560">Oxidoreductase</keyword>
<dbReference type="Pfam" id="PF02826">
    <property type="entry name" value="2-Hacid_dh_C"/>
    <property type="match status" value="1"/>
</dbReference>
<evidence type="ECO:0000256" key="3">
    <source>
        <dbReference type="RuleBase" id="RU003719"/>
    </source>
</evidence>
<feature type="domain" description="D-isomer specific 2-hydroxyacid dehydrogenase NAD-binding" evidence="5">
    <location>
        <begin position="137"/>
        <end position="315"/>
    </location>
</feature>
<sequence length="354" mass="39642">MFIKNICRKYSTGKSLNVLRLGPTRFAQQAWNDLVSKYNVNIIETNAGNREEFISELKSGKFSNINFITRTFESIKQTGMVDKELLELINKYTQVKAMSHNGAGYDQVDAIECGKLGIQLSNVPNLVDDATADTAVYLLIGAMRNFQISSENMKKGLWKTKKCAGTPIGNDPEEKVLGILGMGGIGRTIRDRLLPFKFSKILYHNRNKLSEELEKGAIYCQNVEELFEKSDVISISVPLNKNTHHIINEKSLNIMKDGVVIINTSRGPVIDEPALKIALKSGKVSAFGGDVWENEPNVDMELIELPNVTCLPHMGTHTVETMKAMEEFVVKNVEKYIETNKVLSIVPELKNIKF</sequence>
<comment type="similarity">
    <text evidence="1 3">Belongs to the D-isomer specific 2-hydroxyacid dehydrogenase family.</text>
</comment>
<gene>
    <name evidence="6" type="ORF">C6P40_005219</name>
</gene>
<dbReference type="Proteomes" id="UP000697127">
    <property type="component" value="Unassembled WGS sequence"/>
</dbReference>
<accession>A0A9P6WLY5</accession>
<dbReference type="PROSITE" id="PS00065">
    <property type="entry name" value="D_2_HYDROXYACID_DH_1"/>
    <property type="match status" value="1"/>
</dbReference>
<dbReference type="PANTHER" id="PTHR10996:SF257">
    <property type="entry name" value="GLYOXYLATE REDUCTASE 1"/>
    <property type="match status" value="1"/>
</dbReference>
<name>A0A9P6WLY5_9ASCO</name>
<dbReference type="InterPro" id="IPR050223">
    <property type="entry name" value="D-isomer_2-hydroxyacid_DH"/>
</dbReference>
<protein>
    <recommendedName>
        <fullName evidence="8">Glyoxylate reductase</fullName>
    </recommendedName>
</protein>
<dbReference type="InterPro" id="IPR029753">
    <property type="entry name" value="D-isomer_DH_CS"/>
</dbReference>
<keyword evidence="7" id="KW-1185">Reference proteome</keyword>
<dbReference type="PANTHER" id="PTHR10996">
    <property type="entry name" value="2-HYDROXYACID DEHYDROGENASE-RELATED"/>
    <property type="match status" value="1"/>
</dbReference>
<dbReference type="GO" id="GO:0005829">
    <property type="term" value="C:cytosol"/>
    <property type="evidence" value="ECO:0007669"/>
    <property type="project" value="TreeGrafter"/>
</dbReference>